<feature type="chain" id="PRO_5047010388" description="DUF4369 domain-containing protein" evidence="1">
    <location>
        <begin position="30"/>
        <end position="211"/>
    </location>
</feature>
<evidence type="ECO:0000313" key="3">
    <source>
        <dbReference type="Proteomes" id="UP000635885"/>
    </source>
</evidence>
<protein>
    <recommendedName>
        <fullName evidence="4">DUF4369 domain-containing protein</fullName>
    </recommendedName>
</protein>
<dbReference type="Proteomes" id="UP000635885">
    <property type="component" value="Unassembled WGS sequence"/>
</dbReference>
<keyword evidence="1" id="KW-0732">Signal</keyword>
<sequence length="211" mass="25011">MKKNHYTNTRRKFALIAFLFTFIQSLSLAQTTKDIDYIVLISGDTLRGKVTHVDEKRFSPRYLKKIRYTDTNQKSRKINRKDILAFRVDGLIYESFWLSQSSNKFTLDNPIYTINQKSGKQHFLRLVKGGNLSHYLLEWWEQGESTPMSMDLLKKEQDQFLIRATQGVFGLKRKTLSRYFSECVELSSGIEQRYFNTIQEIIEQYNTRCFQ</sequence>
<evidence type="ECO:0008006" key="4">
    <source>
        <dbReference type="Google" id="ProtNLM"/>
    </source>
</evidence>
<dbReference type="RefSeq" id="WP_188442246.1">
    <property type="nucleotide sequence ID" value="NZ_BMFD01000005.1"/>
</dbReference>
<accession>A0ABQ1MHT6</accession>
<feature type="signal peptide" evidence="1">
    <location>
        <begin position="1"/>
        <end position="29"/>
    </location>
</feature>
<keyword evidence="3" id="KW-1185">Reference proteome</keyword>
<evidence type="ECO:0000256" key="1">
    <source>
        <dbReference type="SAM" id="SignalP"/>
    </source>
</evidence>
<proteinExistence type="predicted"/>
<reference evidence="3" key="1">
    <citation type="journal article" date="2019" name="Int. J. Syst. Evol. Microbiol.">
        <title>The Global Catalogue of Microorganisms (GCM) 10K type strain sequencing project: providing services to taxonomists for standard genome sequencing and annotation.</title>
        <authorList>
            <consortium name="The Broad Institute Genomics Platform"/>
            <consortium name="The Broad Institute Genome Sequencing Center for Infectious Disease"/>
            <person name="Wu L."/>
            <person name="Ma J."/>
        </authorList>
    </citation>
    <scope>NUCLEOTIDE SEQUENCE [LARGE SCALE GENOMIC DNA]</scope>
    <source>
        <strain evidence="3">CGMCC 1.12479</strain>
    </source>
</reference>
<evidence type="ECO:0000313" key="2">
    <source>
        <dbReference type="EMBL" id="GGC40846.1"/>
    </source>
</evidence>
<name>A0ABQ1MHT6_9BACT</name>
<organism evidence="2 3">
    <name type="scientific">Belliella aquatica</name>
    <dbReference type="NCBI Taxonomy" id="1323734"/>
    <lineage>
        <taxon>Bacteria</taxon>
        <taxon>Pseudomonadati</taxon>
        <taxon>Bacteroidota</taxon>
        <taxon>Cytophagia</taxon>
        <taxon>Cytophagales</taxon>
        <taxon>Cyclobacteriaceae</taxon>
        <taxon>Belliella</taxon>
    </lineage>
</organism>
<dbReference type="EMBL" id="BMFD01000005">
    <property type="protein sequence ID" value="GGC40846.1"/>
    <property type="molecule type" value="Genomic_DNA"/>
</dbReference>
<gene>
    <name evidence="2" type="ORF">GCM10010993_19500</name>
</gene>
<comment type="caution">
    <text evidence="2">The sequence shown here is derived from an EMBL/GenBank/DDBJ whole genome shotgun (WGS) entry which is preliminary data.</text>
</comment>